<feature type="non-terminal residue" evidence="1">
    <location>
        <position position="1"/>
    </location>
</feature>
<dbReference type="EMBL" id="BARU01010305">
    <property type="protein sequence ID" value="GAH32003.1"/>
    <property type="molecule type" value="Genomic_DNA"/>
</dbReference>
<protein>
    <submittedName>
        <fullName evidence="1">Uncharacterized protein</fullName>
    </submittedName>
</protein>
<reference evidence="1" key="1">
    <citation type="journal article" date="2014" name="Front. Microbiol.">
        <title>High frequency of phylogenetically diverse reductive dehalogenase-homologous genes in deep subseafloor sedimentary metagenomes.</title>
        <authorList>
            <person name="Kawai M."/>
            <person name="Futagami T."/>
            <person name="Toyoda A."/>
            <person name="Takaki Y."/>
            <person name="Nishi S."/>
            <person name="Hori S."/>
            <person name="Arai W."/>
            <person name="Tsubouchi T."/>
            <person name="Morono Y."/>
            <person name="Uchiyama I."/>
            <person name="Ito T."/>
            <person name="Fujiyama A."/>
            <person name="Inagaki F."/>
            <person name="Takami H."/>
        </authorList>
    </citation>
    <scope>NUCLEOTIDE SEQUENCE</scope>
    <source>
        <strain evidence="1">Expedition CK06-06</strain>
    </source>
</reference>
<organism evidence="1">
    <name type="scientific">marine sediment metagenome</name>
    <dbReference type="NCBI Taxonomy" id="412755"/>
    <lineage>
        <taxon>unclassified sequences</taxon>
        <taxon>metagenomes</taxon>
        <taxon>ecological metagenomes</taxon>
    </lineage>
</organism>
<proteinExistence type="predicted"/>
<dbReference type="AlphaFoldDB" id="X1GG82"/>
<name>X1GG82_9ZZZZ</name>
<evidence type="ECO:0000313" key="1">
    <source>
        <dbReference type="EMBL" id="GAH32003.1"/>
    </source>
</evidence>
<comment type="caution">
    <text evidence="1">The sequence shown here is derived from an EMBL/GenBank/DDBJ whole genome shotgun (WGS) entry which is preliminary data.</text>
</comment>
<sequence>KYSILPLSALSPNIVRAYRNLKILNNMDF</sequence>
<gene>
    <name evidence="1" type="ORF">S03H2_19682</name>
</gene>
<accession>X1GG82</accession>